<feature type="signal peptide" evidence="2">
    <location>
        <begin position="1"/>
        <end position="21"/>
    </location>
</feature>
<feature type="region of interest" description="Disordered" evidence="1">
    <location>
        <begin position="26"/>
        <end position="211"/>
    </location>
</feature>
<keyword evidence="3" id="KW-0812">Transmembrane</keyword>
<gene>
    <name evidence="3" type="ORF">RSOL_306870</name>
</gene>
<feature type="compositionally biased region" description="Polar residues" evidence="1">
    <location>
        <begin position="37"/>
        <end position="47"/>
    </location>
</feature>
<comment type="caution">
    <text evidence="3">The sequence shown here is derived from an EMBL/GenBank/DDBJ whole genome shotgun (WGS) entry which is preliminary data.</text>
</comment>
<dbReference type="EMBL" id="JATN01000321">
    <property type="protein sequence ID" value="EUC59312.1"/>
    <property type="molecule type" value="Genomic_DNA"/>
</dbReference>
<accession>A0A0A1UJU2</accession>
<protein>
    <submittedName>
        <fullName evidence="3">Transmembrane protein, putative</fullName>
    </submittedName>
</protein>
<organism evidence="3">
    <name type="scientific">Rhizoctonia solani AG-3 Rhs1AP</name>
    <dbReference type="NCBI Taxonomy" id="1086054"/>
    <lineage>
        <taxon>Eukaryota</taxon>
        <taxon>Fungi</taxon>
        <taxon>Dikarya</taxon>
        <taxon>Basidiomycota</taxon>
        <taxon>Agaricomycotina</taxon>
        <taxon>Agaricomycetes</taxon>
        <taxon>Cantharellales</taxon>
        <taxon>Ceratobasidiaceae</taxon>
        <taxon>Rhizoctonia</taxon>
    </lineage>
</organism>
<reference evidence="3" key="1">
    <citation type="submission" date="2014-01" db="EMBL/GenBank/DDBJ databases">
        <authorList>
            <person name="Cubeta M."/>
            <person name="Pakala S."/>
            <person name="Fedorova N."/>
            <person name="Shabalina S.N."/>
            <person name="Thomas E."/>
            <person name="Dean R."/>
            <person name="Jabaji S."/>
            <person name="Neate S."/>
            <person name="Toda T."/>
            <person name="Tavantzis S."/>
            <person name="Vilgalys R."/>
            <person name="Bharathan N."/>
            <person name="Pakala S."/>
            <person name="Losada L.S."/>
            <person name="Zafar N."/>
            <person name="Nierman W."/>
        </authorList>
    </citation>
    <scope>NUCLEOTIDE SEQUENCE [LARGE SCALE GENOMIC DNA]</scope>
    <source>
        <strain evidence="3">AG-3</strain>
    </source>
</reference>
<feature type="chain" id="PRO_5001991408" evidence="2">
    <location>
        <begin position="22"/>
        <end position="211"/>
    </location>
</feature>
<feature type="compositionally biased region" description="Polar residues" evidence="1">
    <location>
        <begin position="191"/>
        <end position="211"/>
    </location>
</feature>
<dbReference type="AlphaFoldDB" id="A0A0A1UJU2"/>
<evidence type="ECO:0000313" key="3">
    <source>
        <dbReference type="EMBL" id="EUC59312.1"/>
    </source>
</evidence>
<feature type="non-terminal residue" evidence="3">
    <location>
        <position position="211"/>
    </location>
</feature>
<feature type="compositionally biased region" description="Polar residues" evidence="1">
    <location>
        <begin position="159"/>
        <end position="171"/>
    </location>
</feature>
<proteinExistence type="predicted"/>
<evidence type="ECO:0000256" key="1">
    <source>
        <dbReference type="SAM" id="MobiDB-lite"/>
    </source>
</evidence>
<sequence>MVSFTLISLLATATFALGVSATGIGSPPMHKFGRLSVSDSKPLQNAETIDGGSSLGPRPPQPRPASQPSRLQESQLESSPVSPEDFGHTGDGGGSSLRPSLPQSRKRPASRLSRILNNRLEFSPVNLEDFGRGGGTKDTQDQAFDSNTRPVKRPKFEVSQDSQSAASNPKGSNPKGRGSGPNNVAEGSKFKGNTNNESQGDVSMEQQPTDN</sequence>
<keyword evidence="2" id="KW-0732">Signal</keyword>
<dbReference type="Proteomes" id="UP000030108">
    <property type="component" value="Unassembled WGS sequence"/>
</dbReference>
<name>A0A0A1UJU2_9AGAM</name>
<keyword evidence="3" id="KW-0472">Membrane</keyword>
<evidence type="ECO:0000256" key="2">
    <source>
        <dbReference type="SAM" id="SignalP"/>
    </source>
</evidence>